<comment type="catalytic activity">
    <reaction evidence="1 11 15">
        <text>Thiol-dependent hydrolysis of ester, thioester, amide, peptide and isopeptide bonds formed by the C-terminal Gly of ubiquitin (a 76-residue protein attached to proteins as an intracellular targeting signal).</text>
        <dbReference type="EC" id="3.4.19.12"/>
    </reaction>
</comment>
<dbReference type="PROSITE" id="PS00972">
    <property type="entry name" value="USP_1"/>
    <property type="match status" value="1"/>
</dbReference>
<dbReference type="AlphaFoldDB" id="G0W507"/>
<dbReference type="Pfam" id="PF00443">
    <property type="entry name" value="UCH"/>
    <property type="match status" value="1"/>
</dbReference>
<evidence type="ECO:0000313" key="20">
    <source>
        <dbReference type="Proteomes" id="UP000000689"/>
    </source>
</evidence>
<dbReference type="InterPro" id="IPR016652">
    <property type="entry name" value="Ubiquitinyl_hydrolase"/>
</dbReference>
<evidence type="ECO:0000256" key="10">
    <source>
        <dbReference type="ARBA" id="ARBA00022833"/>
    </source>
</evidence>
<evidence type="ECO:0000256" key="14">
    <source>
        <dbReference type="PROSITE-ProRule" id="PRU00502"/>
    </source>
</evidence>
<accession>G0W507</accession>
<organism evidence="19 20">
    <name type="scientific">Naumovozyma dairenensis (strain ATCC 10597 / BCRC 20456 / CBS 421 / NBRC 0211 / NRRL Y-12639)</name>
    <name type="common">Saccharomyces dairenensis</name>
    <dbReference type="NCBI Taxonomy" id="1071378"/>
    <lineage>
        <taxon>Eukaryota</taxon>
        <taxon>Fungi</taxon>
        <taxon>Dikarya</taxon>
        <taxon>Ascomycota</taxon>
        <taxon>Saccharomycotina</taxon>
        <taxon>Saccharomycetes</taxon>
        <taxon>Saccharomycetales</taxon>
        <taxon>Saccharomycetaceae</taxon>
        <taxon>Naumovozyma</taxon>
    </lineage>
</organism>
<dbReference type="SMART" id="SM00290">
    <property type="entry name" value="ZnF_UBP"/>
    <property type="match status" value="1"/>
</dbReference>
<dbReference type="InterPro" id="IPR050164">
    <property type="entry name" value="Peptidase_C19"/>
</dbReference>
<feature type="domain" description="UBA" evidence="16">
    <location>
        <begin position="675"/>
        <end position="715"/>
    </location>
</feature>
<keyword evidence="4 11" id="KW-0479">Metal-binding</keyword>
<dbReference type="EC" id="3.4.19.12" evidence="11 15"/>
<feature type="domain" description="UBP-type" evidence="18">
    <location>
        <begin position="182"/>
        <end position="297"/>
    </location>
</feature>
<comment type="similarity">
    <text evidence="2 11 15">Belongs to the peptidase C19 family.</text>
</comment>
<dbReference type="PANTHER" id="PTHR24006:SF664">
    <property type="entry name" value="UBIQUITIN CARBOXYL-TERMINAL HYDROLASE"/>
    <property type="match status" value="1"/>
</dbReference>
<feature type="domain" description="UBA" evidence="16">
    <location>
        <begin position="612"/>
        <end position="653"/>
    </location>
</feature>
<evidence type="ECO:0000256" key="9">
    <source>
        <dbReference type="ARBA" id="ARBA00022807"/>
    </source>
</evidence>
<evidence type="ECO:0000256" key="11">
    <source>
        <dbReference type="PIRNR" id="PIRNR016308"/>
    </source>
</evidence>
<dbReference type="Gene3D" id="3.90.70.10">
    <property type="entry name" value="Cysteine proteinases"/>
    <property type="match status" value="1"/>
</dbReference>
<keyword evidence="9 11" id="KW-0788">Thiol protease</keyword>
<evidence type="ECO:0000259" key="17">
    <source>
        <dbReference type="PROSITE" id="PS50235"/>
    </source>
</evidence>
<protein>
    <recommendedName>
        <fullName evidence="11 15">Ubiquitin carboxyl-terminal hydrolase</fullName>
        <ecNumber evidence="11 15">3.4.19.12</ecNumber>
    </recommendedName>
</protein>
<keyword evidence="7 11" id="KW-0833">Ubl conjugation pathway</keyword>
<feature type="binding site" evidence="13">
    <location>
        <position position="229"/>
    </location>
    <ligand>
        <name>Zn(2+)</name>
        <dbReference type="ChEBI" id="CHEBI:29105"/>
    </ligand>
</feature>
<dbReference type="PROSITE" id="PS00973">
    <property type="entry name" value="USP_2"/>
    <property type="match status" value="1"/>
</dbReference>
<keyword evidence="3 11" id="KW-0645">Protease</keyword>
<dbReference type="OrthoDB" id="361536at2759"/>
<reference evidence="19 20" key="1">
    <citation type="journal article" date="2011" name="Proc. Natl. Acad. Sci. U.S.A.">
        <title>Evolutionary erosion of yeast sex chromosomes by mating-type switching accidents.</title>
        <authorList>
            <person name="Gordon J.L."/>
            <person name="Armisen D."/>
            <person name="Proux-Wera E."/>
            <person name="Oheigeartaigh S.S."/>
            <person name="Byrne K.P."/>
            <person name="Wolfe K.H."/>
        </authorList>
    </citation>
    <scope>NUCLEOTIDE SEQUENCE [LARGE SCALE GENOMIC DNA]</scope>
    <source>
        <strain evidence="20">ATCC 10597 / BCRC 20456 / CBS 421 / NBRC 0211 / NRRL Y-12639</strain>
    </source>
</reference>
<feature type="binding site" evidence="13">
    <location>
        <position position="212"/>
    </location>
    <ligand>
        <name>Zn(2+)</name>
        <dbReference type="ChEBI" id="CHEBI:29105"/>
    </ligand>
</feature>
<sequence length="810" mass="91586">MSFEEIFKSLSVPTVIAKDECIYCFESLYNNNPEKETRHSLNICLSCFQAVCKKHTGLHHKVTEQNCEFSHKHYLNLAKISREENDSKNSITGPSQEKNKKIKLQIVDKSEDELYDTNWSTVEVKVLGDGSLSQDTINKGTFRDGKLSPIEGDNINEKIPQIINAKSKVLVDEKQAWELQMKSCQHTHNLEATASTISIPESSLNLEKCHDCDLPSNLWLCLHCGNVGCGRNQVGIDGHSHALAHFNTNKEHSLAIKLGSLSTLSNDLYCYSCDDEVKFGTPEFLSNYLSKNFKININSNAFGNEKSLIELQIEQNMNWDFKMVDAQGRSLLRLSPSKGLGCGLINLGNSCYLNSVMQCLLNGGVPNWSDKLGNIIGHDFPKDVIYPTGNLRCQMIKLLNAFKLNPEDYEEGIRPRSFKECVGKHNAEFKTNNQQDSMEFLTFVTEELEKGLFPKIQDASINPNNLLKFIMEDKLQCVECKNVKYTYQPNECIQLPLKEGNDLVGTTTQNLMELITDYFQGEEIEFSCPTCKRMTKAVKKQSFKTFPNTLIINPLRIKLDKWVPVKTSDSLVIPDLDDANCEFLDIANFQSKGFDAEIEILFPETDQGTQFVPDENSMAQLQEMGFTPNAIKRSLYETGNKDTEVAMNWLFQHIDDPDLNSEFVAPSTSKSKTAEVDQSSLQTMLAMGLDAKLSRKALTIYSGDVAASTEWVFNNLDDDGELESVHEEVEERTEGGSEPGNLDNKPYKLTAVICHKGTSVHSGHYVAFIRKLIDNERKWVLYNDEKIVISENMDEIKRNGYIYIYSRDNL</sequence>
<dbReference type="PROSITE" id="PS50271">
    <property type="entry name" value="ZF_UBP"/>
    <property type="match status" value="1"/>
</dbReference>
<dbReference type="PIRSF" id="PIRSF016308">
    <property type="entry name" value="UBP"/>
    <property type="match status" value="1"/>
</dbReference>
<dbReference type="Gene3D" id="1.10.8.10">
    <property type="entry name" value="DNA helicase RuvA subunit, C-terminal domain"/>
    <property type="match status" value="2"/>
</dbReference>
<dbReference type="SUPFAM" id="SSF46934">
    <property type="entry name" value="UBA-like"/>
    <property type="match status" value="1"/>
</dbReference>
<dbReference type="PANTHER" id="PTHR24006">
    <property type="entry name" value="UBIQUITIN CARBOXYL-TERMINAL HYDROLASE"/>
    <property type="match status" value="1"/>
</dbReference>
<dbReference type="CDD" id="cd14298">
    <property type="entry name" value="UBA2_scUBP14_like"/>
    <property type="match status" value="1"/>
</dbReference>
<dbReference type="eggNOG" id="KOG0944">
    <property type="taxonomic scope" value="Eukaryota"/>
</dbReference>
<name>G0W507_NAUDC</name>
<dbReference type="InterPro" id="IPR033864">
    <property type="entry name" value="UBA2_scUBP14-like"/>
</dbReference>
<dbReference type="InterPro" id="IPR001607">
    <property type="entry name" value="Znf_UBP"/>
</dbReference>
<dbReference type="SUPFAM" id="SSF54001">
    <property type="entry name" value="Cysteine proteinases"/>
    <property type="match status" value="1"/>
</dbReference>
<keyword evidence="5" id="KW-0677">Repeat</keyword>
<evidence type="ECO:0000256" key="7">
    <source>
        <dbReference type="ARBA" id="ARBA00022786"/>
    </source>
</evidence>
<dbReference type="GO" id="GO:0004843">
    <property type="term" value="F:cysteine-type deubiquitinase activity"/>
    <property type="evidence" value="ECO:0007669"/>
    <property type="project" value="UniProtKB-UniRule"/>
</dbReference>
<dbReference type="RefSeq" id="XP_003668138.1">
    <property type="nucleotide sequence ID" value="XM_003668090.1"/>
</dbReference>
<evidence type="ECO:0000256" key="2">
    <source>
        <dbReference type="ARBA" id="ARBA00009085"/>
    </source>
</evidence>
<dbReference type="GO" id="GO:0005829">
    <property type="term" value="C:cytosol"/>
    <property type="evidence" value="ECO:0007669"/>
    <property type="project" value="TreeGrafter"/>
</dbReference>
<keyword evidence="6 14" id="KW-0863">Zinc-finger</keyword>
<dbReference type="SUPFAM" id="SSF57850">
    <property type="entry name" value="RING/U-box"/>
    <property type="match status" value="1"/>
</dbReference>
<dbReference type="GO" id="GO:0005634">
    <property type="term" value="C:nucleus"/>
    <property type="evidence" value="ECO:0007669"/>
    <property type="project" value="TreeGrafter"/>
</dbReference>
<evidence type="ECO:0000256" key="4">
    <source>
        <dbReference type="ARBA" id="ARBA00022723"/>
    </source>
</evidence>
<dbReference type="KEGG" id="ndi:NDAI_0A07410"/>
<evidence type="ECO:0000256" key="3">
    <source>
        <dbReference type="ARBA" id="ARBA00022670"/>
    </source>
</evidence>
<evidence type="ECO:0000256" key="13">
    <source>
        <dbReference type="PIRSR" id="PIRSR016308-3"/>
    </source>
</evidence>
<dbReference type="InterPro" id="IPR018200">
    <property type="entry name" value="USP_CS"/>
</dbReference>
<evidence type="ECO:0000259" key="18">
    <source>
        <dbReference type="PROSITE" id="PS50271"/>
    </source>
</evidence>
<feature type="active site" description="Proton acceptor" evidence="12">
    <location>
        <position position="764"/>
    </location>
</feature>
<dbReference type="InterPro" id="IPR028889">
    <property type="entry name" value="USP"/>
</dbReference>
<evidence type="ECO:0000256" key="8">
    <source>
        <dbReference type="ARBA" id="ARBA00022801"/>
    </source>
</evidence>
<dbReference type="CDD" id="cd02658">
    <property type="entry name" value="Peptidase_C19B"/>
    <property type="match status" value="1"/>
</dbReference>
<dbReference type="PROSITE" id="PS50030">
    <property type="entry name" value="UBA"/>
    <property type="match status" value="2"/>
</dbReference>
<dbReference type="InterPro" id="IPR013083">
    <property type="entry name" value="Znf_RING/FYVE/PHD"/>
</dbReference>
<feature type="binding site" evidence="13">
    <location>
        <position position="209"/>
    </location>
    <ligand>
        <name>Zn(2+)</name>
        <dbReference type="ChEBI" id="CHEBI:29105"/>
    </ligand>
</feature>
<dbReference type="InterPro" id="IPR009060">
    <property type="entry name" value="UBA-like_sf"/>
</dbReference>
<dbReference type="Proteomes" id="UP000000689">
    <property type="component" value="Chromosome 1"/>
</dbReference>
<dbReference type="MEROPS" id="C19.083"/>
<keyword evidence="20" id="KW-1185">Reference proteome</keyword>
<evidence type="ECO:0000259" key="16">
    <source>
        <dbReference type="PROSITE" id="PS50030"/>
    </source>
</evidence>
<dbReference type="STRING" id="1071378.G0W507"/>
<keyword evidence="8 11" id="KW-0378">Hydrolase</keyword>
<dbReference type="GO" id="GO:0043161">
    <property type="term" value="P:proteasome-mediated ubiquitin-dependent protein catabolic process"/>
    <property type="evidence" value="ECO:0007669"/>
    <property type="project" value="EnsemblFungi"/>
</dbReference>
<feature type="active site" description="Nucleophile" evidence="12">
    <location>
        <position position="351"/>
    </location>
</feature>
<evidence type="ECO:0000256" key="6">
    <source>
        <dbReference type="ARBA" id="ARBA00022771"/>
    </source>
</evidence>
<dbReference type="PROSITE" id="PS50235">
    <property type="entry name" value="USP_3"/>
    <property type="match status" value="1"/>
</dbReference>
<evidence type="ECO:0000256" key="12">
    <source>
        <dbReference type="PIRSR" id="PIRSR016308-1"/>
    </source>
</evidence>
<dbReference type="Pfam" id="PF00627">
    <property type="entry name" value="UBA"/>
    <property type="match status" value="1"/>
</dbReference>
<evidence type="ECO:0000256" key="15">
    <source>
        <dbReference type="RuleBase" id="RU366025"/>
    </source>
</evidence>
<dbReference type="FunFam" id="1.10.8.10:FF:000086">
    <property type="entry name" value="Ubiquitin carboxyl-terminal hydrolase"/>
    <property type="match status" value="1"/>
</dbReference>
<keyword evidence="10 11" id="KW-0862">Zinc</keyword>
<dbReference type="InterPro" id="IPR038765">
    <property type="entry name" value="Papain-like_cys_pep_sf"/>
</dbReference>
<dbReference type="GeneID" id="11495341"/>
<gene>
    <name evidence="19" type="primary">NDAI0A07410</name>
    <name evidence="19" type="ordered locus">NDAI_0A07410</name>
</gene>
<evidence type="ECO:0000256" key="5">
    <source>
        <dbReference type="ARBA" id="ARBA00022737"/>
    </source>
</evidence>
<dbReference type="OMA" id="FVPCEHT"/>
<feature type="binding site" evidence="13">
    <location>
        <position position="241"/>
    </location>
    <ligand>
        <name>Zn(2+)</name>
        <dbReference type="ChEBI" id="CHEBI:29105"/>
    </ligand>
</feature>
<proteinExistence type="inferred from homology"/>
<dbReference type="InterPro" id="IPR001394">
    <property type="entry name" value="Peptidase_C19_UCH"/>
</dbReference>
<dbReference type="EMBL" id="HE580267">
    <property type="protein sequence ID" value="CCD22895.1"/>
    <property type="molecule type" value="Genomic_DNA"/>
</dbReference>
<dbReference type="SMART" id="SM00165">
    <property type="entry name" value="UBA"/>
    <property type="match status" value="2"/>
</dbReference>
<dbReference type="Pfam" id="PF02148">
    <property type="entry name" value="zf-UBP"/>
    <property type="match status" value="1"/>
</dbReference>
<dbReference type="Pfam" id="PF17807">
    <property type="entry name" value="zf-UBP_var"/>
    <property type="match status" value="1"/>
</dbReference>
<feature type="domain" description="USP" evidence="17">
    <location>
        <begin position="342"/>
        <end position="808"/>
    </location>
</feature>
<dbReference type="Gene3D" id="3.30.40.10">
    <property type="entry name" value="Zinc/RING finger domain, C3HC4 (zinc finger)"/>
    <property type="match status" value="2"/>
</dbReference>
<evidence type="ECO:0000313" key="19">
    <source>
        <dbReference type="EMBL" id="CCD22895.1"/>
    </source>
</evidence>
<dbReference type="HOGENOM" id="CLU_009884_1_0_1"/>
<dbReference type="InterPro" id="IPR015940">
    <property type="entry name" value="UBA"/>
</dbReference>
<evidence type="ECO:0000256" key="1">
    <source>
        <dbReference type="ARBA" id="ARBA00000707"/>
    </source>
</evidence>
<dbReference type="GO" id="GO:0008270">
    <property type="term" value="F:zinc ion binding"/>
    <property type="evidence" value="ECO:0007669"/>
    <property type="project" value="UniProtKB-UniRule"/>
</dbReference>
<dbReference type="InterPro" id="IPR041432">
    <property type="entry name" value="UBP13_Znf-UBP_var"/>
</dbReference>
<dbReference type="GO" id="GO:0045721">
    <property type="term" value="P:negative regulation of gluconeogenesis"/>
    <property type="evidence" value="ECO:0007669"/>
    <property type="project" value="EnsemblFungi"/>
</dbReference>
<dbReference type="GO" id="GO:0016579">
    <property type="term" value="P:protein deubiquitination"/>
    <property type="evidence" value="ECO:0007669"/>
    <property type="project" value="InterPro"/>
</dbReference>